<dbReference type="CDD" id="cd06173">
    <property type="entry name" value="MFS_MefA_like"/>
    <property type="match status" value="1"/>
</dbReference>
<name>A0ABS0NI39_9ACTN</name>
<dbReference type="SUPFAM" id="SSF103473">
    <property type="entry name" value="MFS general substrate transporter"/>
    <property type="match status" value="1"/>
</dbReference>
<dbReference type="Proteomes" id="UP000807371">
    <property type="component" value="Unassembled WGS sequence"/>
</dbReference>
<reference evidence="8 9" key="1">
    <citation type="submission" date="2020-09" db="EMBL/GenBank/DDBJ databases">
        <title>Biosynthesis of the nuclear factor of activated T cells inhibitor NFAT-133 and its congeners in Streptomyces pactum.</title>
        <authorList>
            <person name="Zhou W."/>
            <person name="Posri P."/>
            <person name="Abugrain M.E."/>
            <person name="Weisberg A.J."/>
            <person name="Chang J.H."/>
            <person name="Mahmud T."/>
        </authorList>
    </citation>
    <scope>NUCLEOTIDE SEQUENCE [LARGE SCALE GENOMIC DNA]</scope>
    <source>
        <strain evidence="8 9">ATCC 27456</strain>
    </source>
</reference>
<comment type="subcellular location">
    <subcellularLocation>
        <location evidence="1">Cell membrane</location>
        <topology evidence="1">Multi-pass membrane protein</topology>
    </subcellularLocation>
</comment>
<proteinExistence type="predicted"/>
<feature type="transmembrane region" description="Helical" evidence="7">
    <location>
        <begin position="21"/>
        <end position="45"/>
    </location>
</feature>
<feature type="transmembrane region" description="Helical" evidence="7">
    <location>
        <begin position="153"/>
        <end position="176"/>
    </location>
</feature>
<dbReference type="InterPro" id="IPR011701">
    <property type="entry name" value="MFS"/>
</dbReference>
<keyword evidence="2" id="KW-1003">Cell membrane</keyword>
<dbReference type="Gene3D" id="1.20.1250.20">
    <property type="entry name" value="MFS general substrate transporter like domains"/>
    <property type="match status" value="1"/>
</dbReference>
<organism evidence="8 9">
    <name type="scientific">Streptomyces pactum</name>
    <dbReference type="NCBI Taxonomy" id="68249"/>
    <lineage>
        <taxon>Bacteria</taxon>
        <taxon>Bacillati</taxon>
        <taxon>Actinomycetota</taxon>
        <taxon>Actinomycetes</taxon>
        <taxon>Kitasatosporales</taxon>
        <taxon>Streptomycetaceae</taxon>
        <taxon>Streptomyces</taxon>
    </lineage>
</organism>
<sequence>MTTPVAAPGARLWSRNFSLYFVARIVSMLGDAMTPVAVSVAVLTLGYGVTGVGVVLGAWTGMFALFVVFGGVFADRFHPVPQMIGSDVVRCALQLGIAAWMWAGHPPLWFLIATALLGGLATAMFQPGVSSLVPQVARDPQQANGVLRVSQGLAQMGGPAIAGIIVASTSAAWAFVVDAATFAVSAVCLAALKLAPFTAARGGSTLSDLRAGWKEFSSRAWLWSVILIWMVLGIFVFGPVVPLGAASIVDAHGKAAFGWAEAVFGVGNVVGGLVAIRLRPARPLFAGGVAMLLFPLMPLAAGALPDFWLLLAGYGFAGAGWAFWSVQWATSVQTQIPPDRLNRVTAYEIAGSVMAVPVGQAIAGPASALVGVHEMLHLSAVVGLAGALALLVTGPVRRLRRVATPPLARGGPEHRPADSGASAPS</sequence>
<feature type="transmembrane region" description="Helical" evidence="7">
    <location>
        <begin position="307"/>
        <end position="324"/>
    </location>
</feature>
<feature type="transmembrane region" description="Helical" evidence="7">
    <location>
        <begin position="256"/>
        <end position="276"/>
    </location>
</feature>
<evidence type="ECO:0000256" key="1">
    <source>
        <dbReference type="ARBA" id="ARBA00004651"/>
    </source>
</evidence>
<feature type="transmembrane region" description="Helical" evidence="7">
    <location>
        <begin position="344"/>
        <end position="363"/>
    </location>
</feature>
<keyword evidence="9" id="KW-1185">Reference proteome</keyword>
<dbReference type="RefSeq" id="WP_197988410.1">
    <property type="nucleotide sequence ID" value="NZ_JACYXC010000001.1"/>
</dbReference>
<evidence type="ECO:0000256" key="3">
    <source>
        <dbReference type="ARBA" id="ARBA00022692"/>
    </source>
</evidence>
<gene>
    <name evidence="8" type="ORF">IHE55_08115</name>
</gene>
<comment type="caution">
    <text evidence="8">The sequence shown here is derived from an EMBL/GenBank/DDBJ whole genome shotgun (WGS) entry which is preliminary data.</text>
</comment>
<evidence type="ECO:0000313" key="8">
    <source>
        <dbReference type="EMBL" id="MBH5334759.1"/>
    </source>
</evidence>
<evidence type="ECO:0000256" key="5">
    <source>
        <dbReference type="ARBA" id="ARBA00023136"/>
    </source>
</evidence>
<keyword evidence="5 7" id="KW-0472">Membrane</keyword>
<feature type="transmembrane region" description="Helical" evidence="7">
    <location>
        <begin position="375"/>
        <end position="392"/>
    </location>
</feature>
<keyword evidence="3 7" id="KW-0812">Transmembrane</keyword>
<feature type="transmembrane region" description="Helical" evidence="7">
    <location>
        <begin position="283"/>
        <end position="301"/>
    </location>
</feature>
<dbReference type="Pfam" id="PF07690">
    <property type="entry name" value="MFS_1"/>
    <property type="match status" value="1"/>
</dbReference>
<dbReference type="PANTHER" id="PTHR23513:SF11">
    <property type="entry name" value="STAPHYLOFERRIN A TRANSPORTER"/>
    <property type="match status" value="1"/>
</dbReference>
<evidence type="ECO:0000256" key="2">
    <source>
        <dbReference type="ARBA" id="ARBA00022475"/>
    </source>
</evidence>
<dbReference type="PANTHER" id="PTHR23513">
    <property type="entry name" value="INTEGRAL MEMBRANE EFFLUX PROTEIN-RELATED"/>
    <property type="match status" value="1"/>
</dbReference>
<accession>A0ABS0NI39</accession>
<evidence type="ECO:0000256" key="6">
    <source>
        <dbReference type="SAM" id="MobiDB-lite"/>
    </source>
</evidence>
<feature type="transmembrane region" description="Helical" evidence="7">
    <location>
        <begin position="221"/>
        <end position="244"/>
    </location>
</feature>
<evidence type="ECO:0000256" key="4">
    <source>
        <dbReference type="ARBA" id="ARBA00022989"/>
    </source>
</evidence>
<feature type="transmembrane region" description="Helical" evidence="7">
    <location>
        <begin position="51"/>
        <end position="72"/>
    </location>
</feature>
<keyword evidence="4 7" id="KW-1133">Transmembrane helix</keyword>
<feature type="region of interest" description="Disordered" evidence="6">
    <location>
        <begin position="403"/>
        <end position="425"/>
    </location>
</feature>
<evidence type="ECO:0000256" key="7">
    <source>
        <dbReference type="SAM" id="Phobius"/>
    </source>
</evidence>
<dbReference type="EMBL" id="JACYXC010000001">
    <property type="protein sequence ID" value="MBH5334759.1"/>
    <property type="molecule type" value="Genomic_DNA"/>
</dbReference>
<evidence type="ECO:0000313" key="9">
    <source>
        <dbReference type="Proteomes" id="UP000807371"/>
    </source>
</evidence>
<protein>
    <submittedName>
        <fullName evidence="8">MFS transporter</fullName>
    </submittedName>
</protein>
<dbReference type="InterPro" id="IPR036259">
    <property type="entry name" value="MFS_trans_sf"/>
</dbReference>